<evidence type="ECO:0000313" key="1">
    <source>
        <dbReference type="EMBL" id="KAK4645317.1"/>
    </source>
</evidence>
<sequence>MDHLNHPNHTTPAAREGHLKRVQICSWLGYLRRVAFPPFQHSTMASKPRFSPLVTSACPTCGWVPRIHYALTTPHPLPLIIKS</sequence>
<proteinExistence type="predicted"/>
<reference evidence="1 2" key="1">
    <citation type="journal article" date="2023" name="bioRxiv">
        <title>High-quality genome assemblies of four members of thePodospora anserinaspecies complex.</title>
        <authorList>
            <person name="Ament-Velasquez S.L."/>
            <person name="Vogan A.A."/>
            <person name="Wallerman O."/>
            <person name="Hartmann F."/>
            <person name="Gautier V."/>
            <person name="Silar P."/>
            <person name="Giraud T."/>
            <person name="Johannesson H."/>
        </authorList>
    </citation>
    <scope>NUCLEOTIDE SEQUENCE [LARGE SCALE GENOMIC DNA]</scope>
    <source>
        <strain evidence="1 2">CBS 112042</strain>
    </source>
</reference>
<evidence type="ECO:0000313" key="2">
    <source>
        <dbReference type="Proteomes" id="UP001322138"/>
    </source>
</evidence>
<name>A0ABR0FPR9_9PEZI</name>
<protein>
    <submittedName>
        <fullName evidence="1">Uncharacterized protein</fullName>
    </submittedName>
</protein>
<dbReference type="Proteomes" id="UP001322138">
    <property type="component" value="Unassembled WGS sequence"/>
</dbReference>
<dbReference type="EMBL" id="JAFFGZ010000004">
    <property type="protein sequence ID" value="KAK4645317.1"/>
    <property type="molecule type" value="Genomic_DNA"/>
</dbReference>
<gene>
    <name evidence="1" type="ORF">QC761_200499</name>
</gene>
<keyword evidence="2" id="KW-1185">Reference proteome</keyword>
<accession>A0ABR0FPR9</accession>
<dbReference type="GeneID" id="87895259"/>
<organism evidence="1 2">
    <name type="scientific">Podospora bellae-mahoneyi</name>
    <dbReference type="NCBI Taxonomy" id="2093777"/>
    <lineage>
        <taxon>Eukaryota</taxon>
        <taxon>Fungi</taxon>
        <taxon>Dikarya</taxon>
        <taxon>Ascomycota</taxon>
        <taxon>Pezizomycotina</taxon>
        <taxon>Sordariomycetes</taxon>
        <taxon>Sordariomycetidae</taxon>
        <taxon>Sordariales</taxon>
        <taxon>Podosporaceae</taxon>
        <taxon>Podospora</taxon>
    </lineage>
</organism>
<comment type="caution">
    <text evidence="1">The sequence shown here is derived from an EMBL/GenBank/DDBJ whole genome shotgun (WGS) entry which is preliminary data.</text>
</comment>
<dbReference type="RefSeq" id="XP_062734293.1">
    <property type="nucleotide sequence ID" value="XM_062875777.1"/>
</dbReference>